<evidence type="ECO:0000313" key="1">
    <source>
        <dbReference type="EMBL" id="KAI9918313.1"/>
    </source>
</evidence>
<protein>
    <submittedName>
        <fullName evidence="1">Uncharacterized protein</fullName>
    </submittedName>
</protein>
<name>A0ACC0WJR8_9STRA</name>
<organism evidence="1 2">
    <name type="scientific">Peronosclerospora sorghi</name>
    <dbReference type="NCBI Taxonomy" id="230839"/>
    <lineage>
        <taxon>Eukaryota</taxon>
        <taxon>Sar</taxon>
        <taxon>Stramenopiles</taxon>
        <taxon>Oomycota</taxon>
        <taxon>Peronosporomycetes</taxon>
        <taxon>Peronosporales</taxon>
        <taxon>Peronosporaceae</taxon>
        <taxon>Peronosclerospora</taxon>
    </lineage>
</organism>
<gene>
    <name evidence="1" type="ORF">PsorP6_011400</name>
</gene>
<sequence>MQTIAVLVSTHLLLFGSVKMGSSRTFSTNRRLRETNGGSHVLFGSMTGFHVRFSSRYKKGSVTAIIRSITASGDTSGVTRAIKQTFFYSLSISMIFSE</sequence>
<reference evidence="1 2" key="1">
    <citation type="journal article" date="2022" name="bioRxiv">
        <title>The genome of the oomycete Peronosclerospora sorghi, a cosmopolitan pathogen of maize and sorghum, is inflated with dispersed pseudogenes.</title>
        <authorList>
            <person name="Fletcher K."/>
            <person name="Martin F."/>
            <person name="Isakeit T."/>
            <person name="Cavanaugh K."/>
            <person name="Magill C."/>
            <person name="Michelmore R."/>
        </authorList>
    </citation>
    <scope>NUCLEOTIDE SEQUENCE [LARGE SCALE GENOMIC DNA]</scope>
    <source>
        <strain evidence="1">P6</strain>
    </source>
</reference>
<proteinExistence type="predicted"/>
<comment type="caution">
    <text evidence="1">The sequence shown here is derived from an EMBL/GenBank/DDBJ whole genome shotgun (WGS) entry which is preliminary data.</text>
</comment>
<dbReference type="Proteomes" id="UP001163321">
    <property type="component" value="Chromosome 12"/>
</dbReference>
<dbReference type="EMBL" id="CM047591">
    <property type="protein sequence ID" value="KAI9918313.1"/>
    <property type="molecule type" value="Genomic_DNA"/>
</dbReference>
<accession>A0ACC0WJR8</accession>
<evidence type="ECO:0000313" key="2">
    <source>
        <dbReference type="Proteomes" id="UP001163321"/>
    </source>
</evidence>
<keyword evidence="2" id="KW-1185">Reference proteome</keyword>